<feature type="transmembrane region" description="Helical" evidence="2">
    <location>
        <begin position="29"/>
        <end position="58"/>
    </location>
</feature>
<keyword evidence="2" id="KW-0472">Membrane</keyword>
<protein>
    <recommendedName>
        <fullName evidence="3">DUF2062 domain-containing protein</fullName>
    </recommendedName>
</protein>
<keyword evidence="2" id="KW-0812">Transmembrane</keyword>
<evidence type="ECO:0000259" key="3">
    <source>
        <dbReference type="Pfam" id="PF09835"/>
    </source>
</evidence>
<keyword evidence="2" id="KW-1133">Transmembrane helix</keyword>
<feature type="transmembrane region" description="Helical" evidence="2">
    <location>
        <begin position="70"/>
        <end position="88"/>
    </location>
</feature>
<evidence type="ECO:0000256" key="1">
    <source>
        <dbReference type="SAM" id="MobiDB-lite"/>
    </source>
</evidence>
<gene>
    <name evidence="4" type="ORF">KFL_006910080</name>
</gene>
<feature type="transmembrane region" description="Helical" evidence="2">
    <location>
        <begin position="127"/>
        <end position="146"/>
    </location>
</feature>
<name>A0A1Y1IJ03_KLENI</name>
<dbReference type="OMA" id="MGVQSSW"/>
<dbReference type="STRING" id="105231.A0A1Y1IJ03"/>
<evidence type="ECO:0000256" key="2">
    <source>
        <dbReference type="SAM" id="Phobius"/>
    </source>
</evidence>
<accession>A0A1Y1IJ03</accession>
<dbReference type="Pfam" id="PF09835">
    <property type="entry name" value="DUF2062"/>
    <property type="match status" value="1"/>
</dbReference>
<keyword evidence="5" id="KW-1185">Reference proteome</keyword>
<sequence>MWTAGLHWARRKIVYPLVGYLRQGTEPRLLAFSASVGLTFGLFPIAGLTSACCGLAALALRGRCHIPTMLLVNMVVTPLELSFIIPFMRLGEKILGAPALPLDPTAFWDFITGHGSSNLLAAMSHALLGWATVAPFLLYFSFRALVPIMHSLSSHFASGEHSPTTEHCQQDKDRISPGRTSSVCKSISIRRMVEDAHVGSSKGVGQQQLHP</sequence>
<dbReference type="Proteomes" id="UP000054558">
    <property type="component" value="Unassembled WGS sequence"/>
</dbReference>
<feature type="domain" description="DUF2062" evidence="3">
    <location>
        <begin position="20"/>
        <end position="150"/>
    </location>
</feature>
<proteinExistence type="predicted"/>
<evidence type="ECO:0000313" key="4">
    <source>
        <dbReference type="EMBL" id="GAQ90845.1"/>
    </source>
</evidence>
<dbReference type="InterPro" id="IPR018639">
    <property type="entry name" value="DUF2062"/>
</dbReference>
<dbReference type="PANTHER" id="PTHR35102">
    <property type="entry name" value="E3 UBIQUITIN-PROTEIN LIGASE"/>
    <property type="match status" value="1"/>
</dbReference>
<dbReference type="PANTHER" id="PTHR35102:SF1">
    <property type="entry name" value="E3 UBIQUITIN-PROTEIN LIGASE"/>
    <property type="match status" value="1"/>
</dbReference>
<dbReference type="OrthoDB" id="1914153at2759"/>
<dbReference type="AlphaFoldDB" id="A0A1Y1IJ03"/>
<evidence type="ECO:0000313" key="5">
    <source>
        <dbReference type="Proteomes" id="UP000054558"/>
    </source>
</evidence>
<dbReference type="EMBL" id="DF237640">
    <property type="protein sequence ID" value="GAQ90845.1"/>
    <property type="molecule type" value="Genomic_DNA"/>
</dbReference>
<reference evidence="4 5" key="1">
    <citation type="journal article" date="2014" name="Nat. Commun.">
        <title>Klebsormidium flaccidum genome reveals primary factors for plant terrestrial adaptation.</title>
        <authorList>
            <person name="Hori K."/>
            <person name="Maruyama F."/>
            <person name="Fujisawa T."/>
            <person name="Togashi T."/>
            <person name="Yamamoto N."/>
            <person name="Seo M."/>
            <person name="Sato S."/>
            <person name="Yamada T."/>
            <person name="Mori H."/>
            <person name="Tajima N."/>
            <person name="Moriyama T."/>
            <person name="Ikeuchi M."/>
            <person name="Watanabe M."/>
            <person name="Wada H."/>
            <person name="Kobayashi K."/>
            <person name="Saito M."/>
            <person name="Masuda T."/>
            <person name="Sasaki-Sekimoto Y."/>
            <person name="Mashiguchi K."/>
            <person name="Awai K."/>
            <person name="Shimojima M."/>
            <person name="Masuda S."/>
            <person name="Iwai M."/>
            <person name="Nobusawa T."/>
            <person name="Narise T."/>
            <person name="Kondo S."/>
            <person name="Saito H."/>
            <person name="Sato R."/>
            <person name="Murakawa M."/>
            <person name="Ihara Y."/>
            <person name="Oshima-Yamada Y."/>
            <person name="Ohtaka K."/>
            <person name="Satoh M."/>
            <person name="Sonobe K."/>
            <person name="Ishii M."/>
            <person name="Ohtani R."/>
            <person name="Kanamori-Sato M."/>
            <person name="Honoki R."/>
            <person name="Miyazaki D."/>
            <person name="Mochizuki H."/>
            <person name="Umetsu J."/>
            <person name="Higashi K."/>
            <person name="Shibata D."/>
            <person name="Kamiya Y."/>
            <person name="Sato N."/>
            <person name="Nakamura Y."/>
            <person name="Tabata S."/>
            <person name="Ida S."/>
            <person name="Kurokawa K."/>
            <person name="Ohta H."/>
        </authorList>
    </citation>
    <scope>NUCLEOTIDE SEQUENCE [LARGE SCALE GENOMIC DNA]</scope>
    <source>
        <strain evidence="4 5">NIES-2285</strain>
    </source>
</reference>
<organism evidence="4 5">
    <name type="scientific">Klebsormidium nitens</name>
    <name type="common">Green alga</name>
    <name type="synonym">Ulothrix nitens</name>
    <dbReference type="NCBI Taxonomy" id="105231"/>
    <lineage>
        <taxon>Eukaryota</taxon>
        <taxon>Viridiplantae</taxon>
        <taxon>Streptophyta</taxon>
        <taxon>Klebsormidiophyceae</taxon>
        <taxon>Klebsormidiales</taxon>
        <taxon>Klebsormidiaceae</taxon>
        <taxon>Klebsormidium</taxon>
    </lineage>
</organism>
<feature type="region of interest" description="Disordered" evidence="1">
    <location>
        <begin position="159"/>
        <end position="181"/>
    </location>
</feature>